<dbReference type="InterPro" id="IPR020449">
    <property type="entry name" value="Tscrpt_reg_AraC-type_HTH"/>
</dbReference>
<dbReference type="CDD" id="cd03136">
    <property type="entry name" value="GATase1_AraC_ArgR_like"/>
    <property type="match status" value="1"/>
</dbReference>
<dbReference type="PRINTS" id="PR00032">
    <property type="entry name" value="HTHARAC"/>
</dbReference>
<proteinExistence type="predicted"/>
<dbReference type="Gene3D" id="3.40.50.880">
    <property type="match status" value="1"/>
</dbReference>
<dbReference type="Pfam" id="PF01965">
    <property type="entry name" value="DJ-1_PfpI"/>
    <property type="match status" value="1"/>
</dbReference>
<keyword evidence="3" id="KW-0804">Transcription</keyword>
<sequence>MSQSFHRVMRLSLTLVLAFTYTCTIAATLFVQEPSFTMTQSVQKKHFSPSHADHNHAHVITPDQDKAPIMIGFVLLEHFSMVAFTGAVDALVTANLVQTEKLFDYATLSLTGSSVVSDLGIEIATGSSVEKALNASSQLFDVLIVCGGYRCQLAEQPALTEYLKNHQKNDAYLGGLWNGSIALAHAGLTQGRRIAVHPDNHPYVKEHFQDTAIAKETSIIDGSILSCSGPVSALGMMLSLVEDMQGNRIARAVKEILTCDQLAESPITPIPQPTDEAKYPDALKKVLELMRSNIEEPLTLEELLHYASVSRRQLERLFQNHLETSPSRYYLELRITYARRLLQQTNKPIIEVAIASGFVSSSHFSNCFKDYFGVAPSNFRKKTSQA</sequence>
<evidence type="ECO:0000313" key="5">
    <source>
        <dbReference type="EMBL" id="TDR12527.1"/>
    </source>
</evidence>
<dbReference type="SUPFAM" id="SSF46689">
    <property type="entry name" value="Homeodomain-like"/>
    <property type="match status" value="2"/>
</dbReference>
<dbReference type="InterPro" id="IPR018060">
    <property type="entry name" value="HTH_AraC"/>
</dbReference>
<keyword evidence="1" id="KW-0805">Transcription regulation</keyword>
<organism evidence="5 6">
    <name type="scientific">Marinomonas communis</name>
    <dbReference type="NCBI Taxonomy" id="28254"/>
    <lineage>
        <taxon>Bacteria</taxon>
        <taxon>Pseudomonadati</taxon>
        <taxon>Pseudomonadota</taxon>
        <taxon>Gammaproteobacteria</taxon>
        <taxon>Oceanospirillales</taxon>
        <taxon>Oceanospirillaceae</taxon>
        <taxon>Marinomonas</taxon>
    </lineage>
</organism>
<evidence type="ECO:0000259" key="4">
    <source>
        <dbReference type="PROSITE" id="PS01124"/>
    </source>
</evidence>
<keyword evidence="2" id="KW-0238">DNA-binding</keyword>
<evidence type="ECO:0000256" key="2">
    <source>
        <dbReference type="ARBA" id="ARBA00023125"/>
    </source>
</evidence>
<evidence type="ECO:0000256" key="1">
    <source>
        <dbReference type="ARBA" id="ARBA00023015"/>
    </source>
</evidence>
<keyword evidence="6" id="KW-1185">Reference proteome</keyword>
<dbReference type="PROSITE" id="PS00041">
    <property type="entry name" value="HTH_ARAC_FAMILY_1"/>
    <property type="match status" value="1"/>
</dbReference>
<comment type="caution">
    <text evidence="5">The sequence shown here is derived from an EMBL/GenBank/DDBJ whole genome shotgun (WGS) entry which is preliminary data.</text>
</comment>
<name>A0A4R6X6G7_9GAMM</name>
<feature type="domain" description="HTH araC/xylS-type" evidence="4">
    <location>
        <begin position="284"/>
        <end position="382"/>
    </location>
</feature>
<dbReference type="Pfam" id="PF12833">
    <property type="entry name" value="HTH_18"/>
    <property type="match status" value="1"/>
</dbReference>
<evidence type="ECO:0000256" key="3">
    <source>
        <dbReference type="ARBA" id="ARBA00023163"/>
    </source>
</evidence>
<dbReference type="InterPro" id="IPR002818">
    <property type="entry name" value="DJ-1/PfpI"/>
</dbReference>
<dbReference type="InterPro" id="IPR018062">
    <property type="entry name" value="HTH_AraC-typ_CS"/>
</dbReference>
<dbReference type="SUPFAM" id="SSF52317">
    <property type="entry name" value="Class I glutamine amidotransferase-like"/>
    <property type="match status" value="1"/>
</dbReference>
<dbReference type="PROSITE" id="PS01124">
    <property type="entry name" value="HTH_ARAC_FAMILY_2"/>
    <property type="match status" value="1"/>
</dbReference>
<dbReference type="GO" id="GO:0003700">
    <property type="term" value="F:DNA-binding transcription factor activity"/>
    <property type="evidence" value="ECO:0007669"/>
    <property type="project" value="InterPro"/>
</dbReference>
<accession>A0A4R6X6G7</accession>
<dbReference type="PANTHER" id="PTHR43280">
    <property type="entry name" value="ARAC-FAMILY TRANSCRIPTIONAL REGULATOR"/>
    <property type="match status" value="1"/>
</dbReference>
<dbReference type="GO" id="GO:0043565">
    <property type="term" value="F:sequence-specific DNA binding"/>
    <property type="evidence" value="ECO:0007669"/>
    <property type="project" value="InterPro"/>
</dbReference>
<dbReference type="Gene3D" id="1.10.10.60">
    <property type="entry name" value="Homeodomain-like"/>
    <property type="match status" value="1"/>
</dbReference>
<reference evidence="5 6" key="1">
    <citation type="submission" date="2019-03" db="EMBL/GenBank/DDBJ databases">
        <title>Genomic Encyclopedia of Type Strains, Phase IV (KMG-IV): sequencing the most valuable type-strain genomes for metagenomic binning, comparative biology and taxonomic classification.</title>
        <authorList>
            <person name="Goeker M."/>
        </authorList>
    </citation>
    <scope>NUCLEOTIDE SEQUENCE [LARGE SCALE GENOMIC DNA]</scope>
    <source>
        <strain evidence="5 6">DSM 5604</strain>
    </source>
</reference>
<dbReference type="Proteomes" id="UP000295729">
    <property type="component" value="Unassembled WGS sequence"/>
</dbReference>
<evidence type="ECO:0000313" key="6">
    <source>
        <dbReference type="Proteomes" id="UP000295729"/>
    </source>
</evidence>
<dbReference type="InterPro" id="IPR009057">
    <property type="entry name" value="Homeodomain-like_sf"/>
</dbReference>
<protein>
    <submittedName>
        <fullName evidence="5">AraC family transcriptional regulator with amidase-like domain</fullName>
    </submittedName>
</protein>
<dbReference type="InterPro" id="IPR029062">
    <property type="entry name" value="Class_I_gatase-like"/>
</dbReference>
<dbReference type="PANTHER" id="PTHR43280:SF28">
    <property type="entry name" value="HTH-TYPE TRANSCRIPTIONAL ACTIVATOR RHAS"/>
    <property type="match status" value="1"/>
</dbReference>
<dbReference type="EMBL" id="SNZA01000004">
    <property type="protein sequence ID" value="TDR12527.1"/>
    <property type="molecule type" value="Genomic_DNA"/>
</dbReference>
<dbReference type="AlphaFoldDB" id="A0A4R6X6G7"/>
<gene>
    <name evidence="5" type="ORF">C8D85_2562</name>
</gene>
<dbReference type="SMART" id="SM00342">
    <property type="entry name" value="HTH_ARAC"/>
    <property type="match status" value="1"/>
</dbReference>